<protein>
    <submittedName>
        <fullName evidence="2">Uncharacterized protein</fullName>
    </submittedName>
</protein>
<feature type="compositionally biased region" description="Polar residues" evidence="1">
    <location>
        <begin position="45"/>
        <end position="65"/>
    </location>
</feature>
<keyword evidence="3" id="KW-1185">Reference proteome</keyword>
<evidence type="ECO:0000313" key="3">
    <source>
        <dbReference type="Proteomes" id="UP000499080"/>
    </source>
</evidence>
<dbReference type="Proteomes" id="UP000499080">
    <property type="component" value="Unassembled WGS sequence"/>
</dbReference>
<evidence type="ECO:0000313" key="2">
    <source>
        <dbReference type="EMBL" id="GBN39777.1"/>
    </source>
</evidence>
<sequence>MSRNYCLCRKIVWCSTCTDLRHVKPVDGNTLYLIWNRNLEKREPSQVSYTSSDHSSEGHQPSNSHPIAWERDVNRTKLKQWKKYDKIISEIGMLKLRCCGNFKNQFLTAYEKNIKD</sequence>
<evidence type="ECO:0000256" key="1">
    <source>
        <dbReference type="SAM" id="MobiDB-lite"/>
    </source>
</evidence>
<proteinExistence type="predicted"/>
<reference evidence="2 3" key="1">
    <citation type="journal article" date="2019" name="Sci. Rep.">
        <title>Orb-weaving spider Araneus ventricosus genome elucidates the spidroin gene catalogue.</title>
        <authorList>
            <person name="Kono N."/>
            <person name="Nakamura H."/>
            <person name="Ohtoshi R."/>
            <person name="Moran D.A.P."/>
            <person name="Shinohara A."/>
            <person name="Yoshida Y."/>
            <person name="Fujiwara M."/>
            <person name="Mori M."/>
            <person name="Tomita M."/>
            <person name="Arakawa K."/>
        </authorList>
    </citation>
    <scope>NUCLEOTIDE SEQUENCE [LARGE SCALE GENOMIC DNA]</scope>
</reference>
<dbReference type="EMBL" id="BGPR01009400">
    <property type="protein sequence ID" value="GBN39777.1"/>
    <property type="molecule type" value="Genomic_DNA"/>
</dbReference>
<accession>A0A4Y2NP41</accession>
<gene>
    <name evidence="2" type="ORF">AVEN_223927_1</name>
</gene>
<name>A0A4Y2NP41_ARAVE</name>
<feature type="region of interest" description="Disordered" evidence="1">
    <location>
        <begin position="42"/>
        <end position="71"/>
    </location>
</feature>
<organism evidence="2 3">
    <name type="scientific">Araneus ventricosus</name>
    <name type="common">Orbweaver spider</name>
    <name type="synonym">Epeira ventricosa</name>
    <dbReference type="NCBI Taxonomy" id="182803"/>
    <lineage>
        <taxon>Eukaryota</taxon>
        <taxon>Metazoa</taxon>
        <taxon>Ecdysozoa</taxon>
        <taxon>Arthropoda</taxon>
        <taxon>Chelicerata</taxon>
        <taxon>Arachnida</taxon>
        <taxon>Araneae</taxon>
        <taxon>Araneomorphae</taxon>
        <taxon>Entelegynae</taxon>
        <taxon>Araneoidea</taxon>
        <taxon>Araneidae</taxon>
        <taxon>Araneus</taxon>
    </lineage>
</organism>
<dbReference type="AlphaFoldDB" id="A0A4Y2NP41"/>
<comment type="caution">
    <text evidence="2">The sequence shown here is derived from an EMBL/GenBank/DDBJ whole genome shotgun (WGS) entry which is preliminary data.</text>
</comment>